<protein>
    <submittedName>
        <fullName evidence="3">Uncharacterized protein</fullName>
    </submittedName>
</protein>
<feature type="chain" id="PRO_5042141907" evidence="2">
    <location>
        <begin position="26"/>
        <end position="208"/>
    </location>
</feature>
<gene>
    <name evidence="3" type="ORF">CYMTET_7964</name>
</gene>
<sequence length="208" mass="22127">MLLKMVGKVLLAGLVLFVIQKEAGATAKSSNAFFGVGVAGTIGAVAIMALVVKRYRAAKENQYQLLLAALDKDFYKNVRDPLSKDVELNKVDLEDIFAHVMQVFADSDAGKGIRPPQTLPVPSPPPPVYTRGAGTAAWPTSSRSISFHAVASHAFVPWCARCCAEGVYHDVAACPMADDDCTAEHAKEAYQTGELAGAFHAAYDGAND</sequence>
<dbReference type="AlphaFoldDB" id="A0AAE0GU44"/>
<evidence type="ECO:0000313" key="3">
    <source>
        <dbReference type="EMBL" id="KAK3284384.1"/>
    </source>
</evidence>
<organism evidence="3 4">
    <name type="scientific">Cymbomonas tetramitiformis</name>
    <dbReference type="NCBI Taxonomy" id="36881"/>
    <lineage>
        <taxon>Eukaryota</taxon>
        <taxon>Viridiplantae</taxon>
        <taxon>Chlorophyta</taxon>
        <taxon>Pyramimonadophyceae</taxon>
        <taxon>Pyramimonadales</taxon>
        <taxon>Pyramimonadaceae</taxon>
        <taxon>Cymbomonas</taxon>
    </lineage>
</organism>
<keyword evidence="1" id="KW-1133">Transmembrane helix</keyword>
<keyword evidence="1" id="KW-0472">Membrane</keyword>
<dbReference type="Proteomes" id="UP001190700">
    <property type="component" value="Unassembled WGS sequence"/>
</dbReference>
<keyword evidence="2" id="KW-0732">Signal</keyword>
<feature type="transmembrane region" description="Helical" evidence="1">
    <location>
        <begin position="33"/>
        <end position="52"/>
    </location>
</feature>
<feature type="signal peptide" evidence="2">
    <location>
        <begin position="1"/>
        <end position="25"/>
    </location>
</feature>
<keyword evidence="4" id="KW-1185">Reference proteome</keyword>
<comment type="caution">
    <text evidence="3">The sequence shown here is derived from an EMBL/GenBank/DDBJ whole genome shotgun (WGS) entry which is preliminary data.</text>
</comment>
<reference evidence="3 4" key="1">
    <citation type="journal article" date="2015" name="Genome Biol. Evol.">
        <title>Comparative Genomics of a Bacterivorous Green Alga Reveals Evolutionary Causalities and Consequences of Phago-Mixotrophic Mode of Nutrition.</title>
        <authorList>
            <person name="Burns J.A."/>
            <person name="Paasch A."/>
            <person name="Narechania A."/>
            <person name="Kim E."/>
        </authorList>
    </citation>
    <scope>NUCLEOTIDE SEQUENCE [LARGE SCALE GENOMIC DNA]</scope>
    <source>
        <strain evidence="3 4">PLY_AMNH</strain>
    </source>
</reference>
<name>A0AAE0GU44_9CHLO</name>
<evidence type="ECO:0000256" key="2">
    <source>
        <dbReference type="SAM" id="SignalP"/>
    </source>
</evidence>
<keyword evidence="1" id="KW-0812">Transmembrane</keyword>
<accession>A0AAE0GU44</accession>
<dbReference type="EMBL" id="LGRX02002299">
    <property type="protein sequence ID" value="KAK3284384.1"/>
    <property type="molecule type" value="Genomic_DNA"/>
</dbReference>
<evidence type="ECO:0000256" key="1">
    <source>
        <dbReference type="SAM" id="Phobius"/>
    </source>
</evidence>
<evidence type="ECO:0000313" key="4">
    <source>
        <dbReference type="Proteomes" id="UP001190700"/>
    </source>
</evidence>
<proteinExistence type="predicted"/>